<name>A0A176S474_9GAMM</name>
<sequence length="60" mass="6923">MQLHISIGTQTDNVASIRWYFRFIENTMEHIITQVATDMLGFGNPAYQQSHSLNEIVIIK</sequence>
<evidence type="ECO:0000313" key="2">
    <source>
        <dbReference type="Proteomes" id="UP000076962"/>
    </source>
</evidence>
<protein>
    <submittedName>
        <fullName evidence="1">Uncharacterized protein</fullName>
    </submittedName>
</protein>
<dbReference type="AlphaFoldDB" id="A0A176S474"/>
<keyword evidence="2" id="KW-1185">Reference proteome</keyword>
<accession>A0A176S474</accession>
<gene>
    <name evidence="1" type="ORF">THIOM_001480</name>
</gene>
<proteinExistence type="predicted"/>
<dbReference type="Proteomes" id="UP000076962">
    <property type="component" value="Unassembled WGS sequence"/>
</dbReference>
<dbReference type="EMBL" id="LUTY01000784">
    <property type="protein sequence ID" value="OAD22706.1"/>
    <property type="molecule type" value="Genomic_DNA"/>
</dbReference>
<reference evidence="1 2" key="1">
    <citation type="submission" date="2016-05" db="EMBL/GenBank/DDBJ databases">
        <title>Single-cell genome of chain-forming Candidatus Thiomargarita nelsonii and comparison to other large sulfur-oxidizing bacteria.</title>
        <authorList>
            <person name="Winkel M."/>
            <person name="Salman V."/>
            <person name="Woyke T."/>
            <person name="Schulz-Vogt H."/>
            <person name="Richter M."/>
            <person name="Flood B."/>
            <person name="Bailey J."/>
            <person name="Amann R."/>
            <person name="Mussmann M."/>
        </authorList>
    </citation>
    <scope>NUCLEOTIDE SEQUENCE [LARGE SCALE GENOMIC DNA]</scope>
    <source>
        <strain evidence="1 2">THI036</strain>
    </source>
</reference>
<comment type="caution">
    <text evidence="1">The sequence shown here is derived from an EMBL/GenBank/DDBJ whole genome shotgun (WGS) entry which is preliminary data.</text>
</comment>
<organism evidence="1 2">
    <name type="scientific">Candidatus Thiomargarita nelsonii</name>
    <dbReference type="NCBI Taxonomy" id="1003181"/>
    <lineage>
        <taxon>Bacteria</taxon>
        <taxon>Pseudomonadati</taxon>
        <taxon>Pseudomonadota</taxon>
        <taxon>Gammaproteobacteria</taxon>
        <taxon>Thiotrichales</taxon>
        <taxon>Thiotrichaceae</taxon>
        <taxon>Thiomargarita</taxon>
    </lineage>
</organism>
<evidence type="ECO:0000313" key="1">
    <source>
        <dbReference type="EMBL" id="OAD22706.1"/>
    </source>
</evidence>